<keyword evidence="1" id="KW-0469">Meiosis</keyword>
<dbReference type="PROSITE" id="PS50005">
    <property type="entry name" value="TPR"/>
    <property type="match status" value="1"/>
</dbReference>
<evidence type="ECO:0000313" key="4">
    <source>
        <dbReference type="EMBL" id="KAF7707299.1"/>
    </source>
</evidence>
<dbReference type="AlphaFoldDB" id="A0A8T0BJL7"/>
<dbReference type="GO" id="GO:0007060">
    <property type="term" value="P:male meiosis chromosome segregation"/>
    <property type="evidence" value="ECO:0007669"/>
    <property type="project" value="TreeGrafter"/>
</dbReference>
<dbReference type="SUPFAM" id="SSF48452">
    <property type="entry name" value="TPR-like"/>
    <property type="match status" value="1"/>
</dbReference>
<dbReference type="GO" id="GO:0000801">
    <property type="term" value="C:central element"/>
    <property type="evidence" value="ECO:0007669"/>
    <property type="project" value="TreeGrafter"/>
</dbReference>
<dbReference type="SMART" id="SM00028">
    <property type="entry name" value="TPR"/>
    <property type="match status" value="2"/>
</dbReference>
<reference evidence="4" key="1">
    <citation type="submission" date="2020-08" db="EMBL/GenBank/DDBJ databases">
        <title>Chromosome-level assembly of Southern catfish (Silurus meridionalis) provides insights into visual adaptation to the nocturnal and benthic lifestyles.</title>
        <authorList>
            <person name="Zhang Y."/>
            <person name="Wang D."/>
            <person name="Peng Z."/>
        </authorList>
    </citation>
    <scope>NUCLEOTIDE SEQUENCE</scope>
    <source>
        <strain evidence="4">SWU-2019-XX</strain>
        <tissue evidence="4">Muscle</tissue>
    </source>
</reference>
<dbReference type="InterPro" id="IPR042861">
    <property type="entry name" value="TEX11"/>
</dbReference>
<dbReference type="Proteomes" id="UP000606274">
    <property type="component" value="Unassembled WGS sequence"/>
</dbReference>
<dbReference type="PANTHER" id="PTHR47083:SF1">
    <property type="entry name" value="TESTIS-EXPRESSED PROTEIN 11"/>
    <property type="match status" value="1"/>
</dbReference>
<dbReference type="Pfam" id="PF08631">
    <property type="entry name" value="SPO22"/>
    <property type="match status" value="1"/>
</dbReference>
<dbReference type="GO" id="GO:0007130">
    <property type="term" value="P:synaptonemal complex assembly"/>
    <property type="evidence" value="ECO:0007669"/>
    <property type="project" value="TreeGrafter"/>
</dbReference>
<evidence type="ECO:0000256" key="3">
    <source>
        <dbReference type="PROSITE-ProRule" id="PRU00339"/>
    </source>
</evidence>
<keyword evidence="5" id="KW-1185">Reference proteome</keyword>
<dbReference type="EMBL" id="JABFDY010000005">
    <property type="protein sequence ID" value="KAF7707299.1"/>
    <property type="molecule type" value="Genomic_DNA"/>
</dbReference>
<name>A0A8T0BJL7_SILME</name>
<sequence>MELFSITVKDLLAKLLHSQSNESVSEFIEQLFDKVGSSEQRAKIQDSQVEEYVLQLWNWAVTKNVGLAISEEQRAKVRHIACRLLYLCEPENPSENTIRKQILMASKTGRTWLDCKNPKLADVFFSQAVTSLEILYCRLMSQRDEGADMNLPKADAEKELLRILSYKAESALAQENQLEAVSCVDRCKEMLLRLPKETAYLSIICYKFGVDAYNKKKLEDSSLWLSQSYDIGKMNPKYSQGPEMQAKVLRLLAKVYLELDCQKYQDKALYAVCRANEECLQPQGIYLKIRILLKSGTTDEVVKSELKELLDSEVQLDVCLSTAKLLIAEDRETLAFEFLNMICQHFESSPELGSALLLHIELLMLKGRELLCKQKIEDAITGHYKGRKLSPHNLISLHLLLWDKAAKSIEAKNYYEALQWYNYSLSFYKAGELDQNLAKLQRNRASCFLYLQQLDKAKDAISEALKCDPNSIFTHFSVYKIAILENNTKKAAKAIEDIGVLAQMPVSNEDKLLATENAAANLLSLAAQIALDNKQQDTAMKALELFCKLSDDVVQVITALRCLIRLVLSTLENAHNENRNDSQDALLLYLKMALKNVSRLKKEPGQGGDICSDEANWFRRIAWNAALQCESSSVRMKDYFLLCYQLSQLCVQDRGVMMGQKTCLLMAAAACLEICCMTSQTEQQTEILIQALEHIQSCWEIWRVLKALGDYARDPTETLLCLYEFEARAKLNDPRLESVLESVLELETVDTKILETVATLAMKAPAHFPVVCKKALTIALSLHKQAPQADLTRCCYCLHTLIQLSLPSGVCEVEPHILEEVWGYYEEALSIISTASEDFPELEILWLLTRAWNTGILLYSLSQYAEAEKWCGLGISFLQHLGSMQDSYQTQMSGLYSEVLDRLDKAKKNTIMEE</sequence>
<dbReference type="GO" id="GO:0007131">
    <property type="term" value="P:reciprocal meiotic recombination"/>
    <property type="evidence" value="ECO:0007669"/>
    <property type="project" value="TreeGrafter"/>
</dbReference>
<keyword evidence="3" id="KW-0802">TPR repeat</keyword>
<evidence type="ECO:0000313" key="5">
    <source>
        <dbReference type="Proteomes" id="UP000606274"/>
    </source>
</evidence>
<protein>
    <recommendedName>
        <fullName evidence="2">Protein ZIP4 homolog</fullName>
    </recommendedName>
</protein>
<dbReference type="InterPro" id="IPR011990">
    <property type="entry name" value="TPR-like_helical_dom_sf"/>
</dbReference>
<feature type="repeat" description="TPR" evidence="3">
    <location>
        <begin position="438"/>
        <end position="471"/>
    </location>
</feature>
<gene>
    <name evidence="4" type="ORF">HF521_018517</name>
</gene>
<dbReference type="Gene3D" id="1.25.40.10">
    <property type="entry name" value="Tetratricopeptide repeat domain"/>
    <property type="match status" value="1"/>
</dbReference>
<accession>A0A8T0BJL7</accession>
<evidence type="ECO:0000256" key="1">
    <source>
        <dbReference type="ARBA" id="ARBA00023254"/>
    </source>
</evidence>
<proteinExistence type="predicted"/>
<dbReference type="OrthoDB" id="65716at2759"/>
<dbReference type="InterPro" id="IPR019734">
    <property type="entry name" value="TPR_rpt"/>
</dbReference>
<dbReference type="PANTHER" id="PTHR47083">
    <property type="entry name" value="TESTIS-EXPRESSED PROTEIN 11"/>
    <property type="match status" value="1"/>
</dbReference>
<comment type="caution">
    <text evidence="4">The sequence shown here is derived from an EMBL/GenBank/DDBJ whole genome shotgun (WGS) entry which is preliminary data.</text>
</comment>
<evidence type="ECO:0000256" key="2">
    <source>
        <dbReference type="ARBA" id="ARBA00031845"/>
    </source>
</evidence>
<dbReference type="InterPro" id="IPR013940">
    <property type="entry name" value="Spo22/ZIP4/TEX11"/>
</dbReference>
<organism evidence="4 5">
    <name type="scientific">Silurus meridionalis</name>
    <name type="common">Southern catfish</name>
    <name type="synonym">Silurus soldatovi meridionalis</name>
    <dbReference type="NCBI Taxonomy" id="175797"/>
    <lineage>
        <taxon>Eukaryota</taxon>
        <taxon>Metazoa</taxon>
        <taxon>Chordata</taxon>
        <taxon>Craniata</taxon>
        <taxon>Vertebrata</taxon>
        <taxon>Euteleostomi</taxon>
        <taxon>Actinopterygii</taxon>
        <taxon>Neopterygii</taxon>
        <taxon>Teleostei</taxon>
        <taxon>Ostariophysi</taxon>
        <taxon>Siluriformes</taxon>
        <taxon>Siluridae</taxon>
        <taxon>Silurus</taxon>
    </lineage>
</organism>